<dbReference type="HOGENOM" id="CLU_512410_0_0_1"/>
<dbReference type="InParanoid" id="B7FRI2"/>
<dbReference type="GeneID" id="7196683"/>
<evidence type="ECO:0000313" key="2">
    <source>
        <dbReference type="Proteomes" id="UP000000759"/>
    </source>
</evidence>
<dbReference type="OMA" id="CAWHHER"/>
<sequence>MTALNDRSTDRNEAIEIVGVSSLCEKRTLDTVARVRSLAPRSKESQRRVASFSQEKQKPTFANRKRCRDAVSKECSVYLYMVAVGIAVTALSQHYAFPIFSQRDGGIEGQAAVGLSRTPESSASTIEHSQPDGSFNGHSIYYRENAASMRSTVHCVGENFGADSWLYRSCQFRNLCFDVGTRNFVLYPSIFEQRLTEQIRKGRDRLVTLSTLSESSVALGAVNPKWKGNKYLLEWFPEKRSRPPGSGYYELPADIVWVPFHLFSAMNAGHLVLNDFLPIFTLLSMFGQHQEERKLLLTRIVIGSLPETCDHDEVTRSSCERLFRKFLPAMGISPIQFSTQNDFRLNLKTQGTSKSNIVCAKHGVAGIGMLSKQGTQMHTWSREALNHTHQIGHGVVLQQFRKYMMDNLAIAYDSKSLSTNRFVITFSLPRTIGDGISYDFSEQIEKVRNAFAVDTVLVNSFNFEDVEVNQQARIASESSVFITLSRDEDVTAIFVASGSSLIFFYDDTGSMGVDIHSIEPARQEWDLFGNAGYLRTHWLPIQTMYTSKDLEVLISVLRDELNLAALK</sequence>
<proteinExistence type="predicted"/>
<dbReference type="Proteomes" id="UP000000759">
    <property type="component" value="Chromosome 1"/>
</dbReference>
<keyword evidence="2" id="KW-1185">Reference proteome</keyword>
<reference evidence="1 2" key="1">
    <citation type="journal article" date="2008" name="Nature">
        <title>The Phaeodactylum genome reveals the evolutionary history of diatom genomes.</title>
        <authorList>
            <person name="Bowler C."/>
            <person name="Allen A.E."/>
            <person name="Badger J.H."/>
            <person name="Grimwood J."/>
            <person name="Jabbari K."/>
            <person name="Kuo A."/>
            <person name="Maheswari U."/>
            <person name="Martens C."/>
            <person name="Maumus F."/>
            <person name="Otillar R.P."/>
            <person name="Rayko E."/>
            <person name="Salamov A."/>
            <person name="Vandepoele K."/>
            <person name="Beszteri B."/>
            <person name="Gruber A."/>
            <person name="Heijde M."/>
            <person name="Katinka M."/>
            <person name="Mock T."/>
            <person name="Valentin K."/>
            <person name="Verret F."/>
            <person name="Berges J.A."/>
            <person name="Brownlee C."/>
            <person name="Cadoret J.P."/>
            <person name="Chiovitti A."/>
            <person name="Choi C.J."/>
            <person name="Coesel S."/>
            <person name="De Martino A."/>
            <person name="Detter J.C."/>
            <person name="Durkin C."/>
            <person name="Falciatore A."/>
            <person name="Fournet J."/>
            <person name="Haruta M."/>
            <person name="Huysman M.J."/>
            <person name="Jenkins B.D."/>
            <person name="Jiroutova K."/>
            <person name="Jorgensen R.E."/>
            <person name="Joubert Y."/>
            <person name="Kaplan A."/>
            <person name="Kroger N."/>
            <person name="Kroth P.G."/>
            <person name="La Roche J."/>
            <person name="Lindquist E."/>
            <person name="Lommer M."/>
            <person name="Martin-Jezequel V."/>
            <person name="Lopez P.J."/>
            <person name="Lucas S."/>
            <person name="Mangogna M."/>
            <person name="McGinnis K."/>
            <person name="Medlin L.K."/>
            <person name="Montsant A."/>
            <person name="Oudot-Le Secq M.P."/>
            <person name="Napoli C."/>
            <person name="Obornik M."/>
            <person name="Parker M.S."/>
            <person name="Petit J.L."/>
            <person name="Porcel B.M."/>
            <person name="Poulsen N."/>
            <person name="Robison M."/>
            <person name="Rychlewski L."/>
            <person name="Rynearson T.A."/>
            <person name="Schmutz J."/>
            <person name="Shapiro H."/>
            <person name="Siaut M."/>
            <person name="Stanley M."/>
            <person name="Sussman M.R."/>
            <person name="Taylor A.R."/>
            <person name="Vardi A."/>
            <person name="von Dassow P."/>
            <person name="Vyverman W."/>
            <person name="Willis A."/>
            <person name="Wyrwicz L.S."/>
            <person name="Rokhsar D.S."/>
            <person name="Weissenbach J."/>
            <person name="Armbrust E.V."/>
            <person name="Green B.R."/>
            <person name="Van de Peer Y."/>
            <person name="Grigoriev I.V."/>
        </authorList>
    </citation>
    <scope>NUCLEOTIDE SEQUENCE [LARGE SCALE GENOMIC DNA]</scope>
    <source>
        <strain evidence="1 2">CCAP 1055/1</strain>
    </source>
</reference>
<dbReference type="PaxDb" id="2850-Phatr42502"/>
<name>B7FRI2_PHATC</name>
<dbReference type="OrthoDB" id="529273at2759"/>
<evidence type="ECO:0000313" key="1">
    <source>
        <dbReference type="EMBL" id="EEC51508.1"/>
    </source>
</evidence>
<protein>
    <submittedName>
        <fullName evidence="1">Uncharacterized protein</fullName>
    </submittedName>
</protein>
<gene>
    <name evidence="1" type="ORF">PHATRDRAFT_42502</name>
</gene>
<dbReference type="EMBL" id="CM000605">
    <property type="protein sequence ID" value="EEC51508.1"/>
    <property type="molecule type" value="Genomic_DNA"/>
</dbReference>
<dbReference type="KEGG" id="pti:PHATRDRAFT_42502"/>
<dbReference type="AlphaFoldDB" id="B7FRI2"/>
<reference evidence="2" key="2">
    <citation type="submission" date="2008-08" db="EMBL/GenBank/DDBJ databases">
        <authorList>
            <consortium name="Diatom Consortium"/>
            <person name="Grigoriev I."/>
            <person name="Grimwood J."/>
            <person name="Kuo A."/>
            <person name="Otillar R.P."/>
            <person name="Salamov A."/>
            <person name="Detter J.C."/>
            <person name="Lindquist E."/>
            <person name="Shapiro H."/>
            <person name="Lucas S."/>
            <person name="Glavina del Rio T."/>
            <person name="Pitluck S."/>
            <person name="Rokhsar D."/>
            <person name="Bowler C."/>
        </authorList>
    </citation>
    <scope>GENOME REANNOTATION</scope>
    <source>
        <strain evidence="2">CCAP 1055/1</strain>
    </source>
</reference>
<organism evidence="1 2">
    <name type="scientific">Phaeodactylum tricornutum (strain CCAP 1055/1)</name>
    <dbReference type="NCBI Taxonomy" id="556484"/>
    <lineage>
        <taxon>Eukaryota</taxon>
        <taxon>Sar</taxon>
        <taxon>Stramenopiles</taxon>
        <taxon>Ochrophyta</taxon>
        <taxon>Bacillariophyta</taxon>
        <taxon>Bacillariophyceae</taxon>
        <taxon>Bacillariophycidae</taxon>
        <taxon>Naviculales</taxon>
        <taxon>Phaeodactylaceae</taxon>
        <taxon>Phaeodactylum</taxon>
    </lineage>
</organism>
<accession>B7FRI2</accession>
<dbReference type="RefSeq" id="XP_002177045.1">
    <property type="nucleotide sequence ID" value="XM_002177009.1"/>
</dbReference>